<protein>
    <submittedName>
        <fullName evidence="1">Uncharacterized protein</fullName>
    </submittedName>
</protein>
<accession>A0A1J5I4S7</accession>
<evidence type="ECO:0000313" key="2">
    <source>
        <dbReference type="Proteomes" id="UP000182344"/>
    </source>
</evidence>
<gene>
    <name evidence="1" type="ORF">AUK05_01305</name>
</gene>
<reference evidence="1 2" key="1">
    <citation type="journal article" date="2016" name="Environ. Microbiol.">
        <title>Genomic resolution of a cold subsurface aquifer community provides metabolic insights for novel microbes adapted to high CO concentrations.</title>
        <authorList>
            <person name="Probst A.J."/>
            <person name="Castelle C.J."/>
            <person name="Singh A."/>
            <person name="Brown C.T."/>
            <person name="Anantharaman K."/>
            <person name="Sharon I."/>
            <person name="Hug L.A."/>
            <person name="Burstein D."/>
            <person name="Emerson J.B."/>
            <person name="Thomas B.C."/>
            <person name="Banfield J.F."/>
        </authorList>
    </citation>
    <scope>NUCLEOTIDE SEQUENCE [LARGE SCALE GENOMIC DNA]</scope>
    <source>
        <strain evidence="1">CG2_30_35_20</strain>
    </source>
</reference>
<dbReference type="STRING" id="1805376.AUK05_01305"/>
<comment type="caution">
    <text evidence="1">The sequence shown here is derived from an EMBL/GenBank/DDBJ whole genome shotgun (WGS) entry which is preliminary data.</text>
</comment>
<evidence type="ECO:0000313" key="1">
    <source>
        <dbReference type="EMBL" id="OIP87414.1"/>
    </source>
</evidence>
<proteinExistence type="predicted"/>
<dbReference type="AlphaFoldDB" id="A0A1J5I4S7"/>
<dbReference type="Proteomes" id="UP000182344">
    <property type="component" value="Unassembled WGS sequence"/>
</dbReference>
<organism evidence="1 2">
    <name type="scientific">Candidatus Shapirobacteria bacterium CG2_30_35_20</name>
    <dbReference type="NCBI Taxonomy" id="1805376"/>
    <lineage>
        <taxon>Bacteria</taxon>
        <taxon>Candidatus Shapironibacteriota</taxon>
    </lineage>
</organism>
<dbReference type="EMBL" id="MNZO01000019">
    <property type="protein sequence ID" value="OIP87414.1"/>
    <property type="molecule type" value="Genomic_DNA"/>
</dbReference>
<name>A0A1J5I4S7_9BACT</name>
<sequence>MNNKNVLVVMFLMLIGFLFLATEAEAKGNYRDIIREKHRESNRMNKLYAGNNSVAQGKYYFFCIASKIFCK</sequence>